<gene>
    <name evidence="1" type="ORF">M9H77_14066</name>
</gene>
<proteinExistence type="predicted"/>
<name>A0ACC0BLY7_CATRO</name>
<accession>A0ACC0BLY7</accession>
<sequence>MLFNFMVRPDAHRGDDDLGPVTDRTGRVECLTVTVSSKVQEFLTQFSSPGRKLGAKLFNQLVGGVPPDSSYSTHDYASQDYGISSSEPFLGDSGDISLEGGRGLDPEPVMVGSLQIGGDDDERVHDDDDDNDDITKYFVVLAVSIEDCITPFNI</sequence>
<organism evidence="1 2">
    <name type="scientific">Catharanthus roseus</name>
    <name type="common">Madagascar periwinkle</name>
    <name type="synonym">Vinca rosea</name>
    <dbReference type="NCBI Taxonomy" id="4058"/>
    <lineage>
        <taxon>Eukaryota</taxon>
        <taxon>Viridiplantae</taxon>
        <taxon>Streptophyta</taxon>
        <taxon>Embryophyta</taxon>
        <taxon>Tracheophyta</taxon>
        <taxon>Spermatophyta</taxon>
        <taxon>Magnoliopsida</taxon>
        <taxon>eudicotyledons</taxon>
        <taxon>Gunneridae</taxon>
        <taxon>Pentapetalae</taxon>
        <taxon>asterids</taxon>
        <taxon>lamiids</taxon>
        <taxon>Gentianales</taxon>
        <taxon>Apocynaceae</taxon>
        <taxon>Rauvolfioideae</taxon>
        <taxon>Vinceae</taxon>
        <taxon>Catharanthinae</taxon>
        <taxon>Catharanthus</taxon>
    </lineage>
</organism>
<dbReference type="Proteomes" id="UP001060085">
    <property type="component" value="Linkage Group LG03"/>
</dbReference>
<protein>
    <submittedName>
        <fullName evidence="1">Uncharacterized protein</fullName>
    </submittedName>
</protein>
<keyword evidence="2" id="KW-1185">Reference proteome</keyword>
<reference evidence="2" key="1">
    <citation type="journal article" date="2023" name="Nat. Plants">
        <title>Single-cell RNA sequencing provides a high-resolution roadmap for understanding the multicellular compartmentation of specialized metabolism.</title>
        <authorList>
            <person name="Sun S."/>
            <person name="Shen X."/>
            <person name="Li Y."/>
            <person name="Li Y."/>
            <person name="Wang S."/>
            <person name="Li R."/>
            <person name="Zhang H."/>
            <person name="Shen G."/>
            <person name="Guo B."/>
            <person name="Wei J."/>
            <person name="Xu J."/>
            <person name="St-Pierre B."/>
            <person name="Chen S."/>
            <person name="Sun C."/>
        </authorList>
    </citation>
    <scope>NUCLEOTIDE SEQUENCE [LARGE SCALE GENOMIC DNA]</scope>
</reference>
<dbReference type="EMBL" id="CM044703">
    <property type="protein sequence ID" value="KAI5673702.1"/>
    <property type="molecule type" value="Genomic_DNA"/>
</dbReference>
<evidence type="ECO:0000313" key="2">
    <source>
        <dbReference type="Proteomes" id="UP001060085"/>
    </source>
</evidence>
<comment type="caution">
    <text evidence="1">The sequence shown here is derived from an EMBL/GenBank/DDBJ whole genome shotgun (WGS) entry which is preliminary data.</text>
</comment>
<evidence type="ECO:0000313" key="1">
    <source>
        <dbReference type="EMBL" id="KAI5673702.1"/>
    </source>
</evidence>